<protein>
    <submittedName>
        <fullName evidence="1">Uncharacterized protein</fullName>
    </submittedName>
</protein>
<proteinExistence type="predicted"/>
<dbReference type="AlphaFoldDB" id="A0A1I0QTF6"/>
<evidence type="ECO:0000313" key="1">
    <source>
        <dbReference type="EMBL" id="SEW30674.1"/>
    </source>
</evidence>
<dbReference type="Proteomes" id="UP000183275">
    <property type="component" value="Unassembled WGS sequence"/>
</dbReference>
<reference evidence="2" key="1">
    <citation type="submission" date="2016-10" db="EMBL/GenBank/DDBJ databases">
        <authorList>
            <person name="Varghese N."/>
        </authorList>
    </citation>
    <scope>NUCLEOTIDE SEQUENCE [LARGE SCALE GENOMIC DNA]</scope>
    <source>
        <strain evidence="2">CGMCC 1.12284</strain>
    </source>
</reference>
<dbReference type="EMBL" id="FOIS01000005">
    <property type="protein sequence ID" value="SEW30674.1"/>
    <property type="molecule type" value="Genomic_DNA"/>
</dbReference>
<accession>A0A1I0QTF6</accession>
<organism evidence="1 2">
    <name type="scientific">Natrinema salifodinae</name>
    <dbReference type="NCBI Taxonomy" id="1202768"/>
    <lineage>
        <taxon>Archaea</taxon>
        <taxon>Methanobacteriati</taxon>
        <taxon>Methanobacteriota</taxon>
        <taxon>Stenosarchaea group</taxon>
        <taxon>Halobacteria</taxon>
        <taxon>Halobacteriales</taxon>
        <taxon>Natrialbaceae</taxon>
        <taxon>Natrinema</taxon>
    </lineage>
</organism>
<keyword evidence="2" id="KW-1185">Reference proteome</keyword>
<sequence length="88" mass="9967">MNYGSDRFAFEGVKLLFDTVLIGIVDPTALSNSGEGSPIATLIDEKLGIEEIVFLVEFPQKRSRRISAMPTKQRNVENYLCFKFYCNI</sequence>
<evidence type="ECO:0000313" key="2">
    <source>
        <dbReference type="Proteomes" id="UP000183275"/>
    </source>
</evidence>
<name>A0A1I0QTF6_9EURY</name>
<gene>
    <name evidence="1" type="ORF">SAMN05216285_3886</name>
</gene>